<comment type="caution">
    <text evidence="5">The sequence shown here is derived from an EMBL/GenBank/DDBJ whole genome shotgun (WGS) entry which is preliminary data.</text>
</comment>
<name>A0AAD5RWL8_9PEZI</name>
<dbReference type="Proteomes" id="UP001201980">
    <property type="component" value="Unassembled WGS sequence"/>
</dbReference>
<feature type="repeat" description="ANK" evidence="3">
    <location>
        <begin position="494"/>
        <end position="522"/>
    </location>
</feature>
<dbReference type="SUPFAM" id="SSF48403">
    <property type="entry name" value="Ankyrin repeat"/>
    <property type="match status" value="3"/>
</dbReference>
<proteinExistence type="predicted"/>
<dbReference type="Pfam" id="PF13606">
    <property type="entry name" value="Ank_3"/>
    <property type="match status" value="1"/>
</dbReference>
<accession>A0AAD5RWL8</accession>
<dbReference type="InterPro" id="IPR036770">
    <property type="entry name" value="Ankyrin_rpt-contain_sf"/>
</dbReference>
<keyword evidence="1" id="KW-0677">Repeat</keyword>
<feature type="region of interest" description="Disordered" evidence="4">
    <location>
        <begin position="731"/>
        <end position="777"/>
    </location>
</feature>
<evidence type="ECO:0000256" key="4">
    <source>
        <dbReference type="SAM" id="MobiDB-lite"/>
    </source>
</evidence>
<feature type="region of interest" description="Disordered" evidence="4">
    <location>
        <begin position="85"/>
        <end position="137"/>
    </location>
</feature>
<keyword evidence="2 3" id="KW-0040">ANK repeat</keyword>
<dbReference type="Pfam" id="PF12796">
    <property type="entry name" value="Ank_2"/>
    <property type="match status" value="1"/>
</dbReference>
<gene>
    <name evidence="5" type="ORF">MKZ38_003701</name>
</gene>
<feature type="compositionally biased region" description="Basic and acidic residues" evidence="4">
    <location>
        <begin position="753"/>
        <end position="764"/>
    </location>
</feature>
<dbReference type="PROSITE" id="PS50088">
    <property type="entry name" value="ANK_REPEAT"/>
    <property type="match status" value="4"/>
</dbReference>
<dbReference type="InterPro" id="IPR002110">
    <property type="entry name" value="Ankyrin_rpt"/>
</dbReference>
<evidence type="ECO:0000313" key="5">
    <source>
        <dbReference type="EMBL" id="KAJ2905913.1"/>
    </source>
</evidence>
<protein>
    <submittedName>
        <fullName evidence="5">Ankyrin repeat-containing domain protein</fullName>
    </submittedName>
</protein>
<feature type="repeat" description="ANK" evidence="3">
    <location>
        <begin position="211"/>
        <end position="238"/>
    </location>
</feature>
<organism evidence="5 6">
    <name type="scientific">Zalerion maritima</name>
    <dbReference type="NCBI Taxonomy" id="339359"/>
    <lineage>
        <taxon>Eukaryota</taxon>
        <taxon>Fungi</taxon>
        <taxon>Dikarya</taxon>
        <taxon>Ascomycota</taxon>
        <taxon>Pezizomycotina</taxon>
        <taxon>Sordariomycetes</taxon>
        <taxon>Lulworthiomycetidae</taxon>
        <taxon>Lulworthiales</taxon>
        <taxon>Lulworthiaceae</taxon>
        <taxon>Zalerion</taxon>
    </lineage>
</organism>
<dbReference type="PANTHER" id="PTHR24198:SF165">
    <property type="entry name" value="ANKYRIN REPEAT-CONTAINING PROTEIN-RELATED"/>
    <property type="match status" value="1"/>
</dbReference>
<feature type="compositionally biased region" description="Polar residues" evidence="4">
    <location>
        <begin position="112"/>
        <end position="128"/>
    </location>
</feature>
<sequence>MYKLRFKEWGLEKNIKSDEAKAMLAIRKRRREELSTETEFVLRGRVVTDVKLDRFQKRLKIDVESLTTENKYDVQKMGLEYRTPKVVSHNDSDVDDDETLDSSVQDDGLDGSCNSTPKPHDSLSPTSDQETDAESLGRSISHIPSALDISLRRLEIIHNVFKQIKAISIDRTCRDILIPAMAAGDDELIRVILRGEITESTSGNPILENLLHLAVVHGRIALISLILEKGADVNSPPPGAASSLHQAVLHHRSTTMIDLLLKANASIDATDKTGRTALGLAVSLGKSGLVKSLASAGADVDYSLSPSLPPLYEAMLITKNTDIFQLLKSHGALTCTPETCRLDRMISEEWIPFSHVFLTHSCHGICKFNILHKACELGKVEDVSSLFSDLSFLTPPQARETLSLALANKYSDLAKSLITMDVGNLNETVSKGKSALELAVDIGDAGLVSLVMAKTKSSLYPLALLMAVHLQNFAVAKLLLDAGTSQTDTLLQYPLTVAAQNGNNDLVSLLLRHRADPNHQNQYGMRPLELAVDWGRDTTAEILIQAGAVPSANLLANAIRNRLVRLASHLLTHCSADPNQICPDTGLSPLQEEASKRDPNYDLVTLLLRFGADIYQTSPWQTTAPSPLLKAIRERNTLLVKTLLDNHKCNRLRCRRELPVVLREADPLLLSDVQDSTTGHDTRLWRPDELEDMDIDGRLDAHMDLDAHGHTGLDDNLGPSGNADTQALHHNASHAHTQSLESSGFGHQHSHHGHYDPGQHHNPMDPHASTHGHGHQSQNVAPVIDFRTMTTIYPYWNPILLGVIPPHTQH</sequence>
<dbReference type="GO" id="GO:0005737">
    <property type="term" value="C:cytoplasm"/>
    <property type="evidence" value="ECO:0007669"/>
    <property type="project" value="TreeGrafter"/>
</dbReference>
<reference evidence="5" key="1">
    <citation type="submission" date="2022-07" db="EMBL/GenBank/DDBJ databases">
        <title>Draft genome sequence of Zalerion maritima ATCC 34329, a (micro)plastics degrading marine fungus.</title>
        <authorList>
            <person name="Paco A."/>
            <person name="Goncalves M.F.M."/>
            <person name="Rocha-Santos T.A.P."/>
            <person name="Alves A."/>
        </authorList>
    </citation>
    <scope>NUCLEOTIDE SEQUENCE</scope>
    <source>
        <strain evidence="5">ATCC 34329</strain>
    </source>
</reference>
<dbReference type="EMBL" id="JAKWBI020000021">
    <property type="protein sequence ID" value="KAJ2905913.1"/>
    <property type="molecule type" value="Genomic_DNA"/>
</dbReference>
<feature type="repeat" description="ANK" evidence="3">
    <location>
        <begin position="273"/>
        <end position="305"/>
    </location>
</feature>
<dbReference type="PROSITE" id="PS50297">
    <property type="entry name" value="ANK_REP_REGION"/>
    <property type="match status" value="2"/>
</dbReference>
<dbReference type="Gene3D" id="1.25.40.20">
    <property type="entry name" value="Ankyrin repeat-containing domain"/>
    <property type="match status" value="3"/>
</dbReference>
<evidence type="ECO:0000256" key="2">
    <source>
        <dbReference type="ARBA" id="ARBA00023043"/>
    </source>
</evidence>
<evidence type="ECO:0000313" key="6">
    <source>
        <dbReference type="Proteomes" id="UP001201980"/>
    </source>
</evidence>
<dbReference type="SMART" id="SM00248">
    <property type="entry name" value="ANK"/>
    <property type="match status" value="9"/>
</dbReference>
<feature type="repeat" description="ANK" evidence="3">
    <location>
        <begin position="239"/>
        <end position="272"/>
    </location>
</feature>
<keyword evidence="6" id="KW-1185">Reference proteome</keyword>
<dbReference type="PANTHER" id="PTHR24198">
    <property type="entry name" value="ANKYRIN REPEAT AND PROTEIN KINASE DOMAIN-CONTAINING PROTEIN"/>
    <property type="match status" value="1"/>
</dbReference>
<dbReference type="AlphaFoldDB" id="A0AAD5RWL8"/>
<evidence type="ECO:0000256" key="1">
    <source>
        <dbReference type="ARBA" id="ARBA00022737"/>
    </source>
</evidence>
<evidence type="ECO:0000256" key="3">
    <source>
        <dbReference type="PROSITE-ProRule" id="PRU00023"/>
    </source>
</evidence>